<evidence type="ECO:0000313" key="1">
    <source>
        <dbReference type="EMBL" id="GAG66555.1"/>
    </source>
</evidence>
<protein>
    <submittedName>
        <fullName evidence="1">Uncharacterized protein</fullName>
    </submittedName>
</protein>
<proteinExistence type="predicted"/>
<dbReference type="EMBL" id="BART01002707">
    <property type="protein sequence ID" value="GAG66555.1"/>
    <property type="molecule type" value="Genomic_DNA"/>
</dbReference>
<dbReference type="AlphaFoldDB" id="X0ZAP6"/>
<reference evidence="1" key="1">
    <citation type="journal article" date="2014" name="Front. Microbiol.">
        <title>High frequency of phylogenetically diverse reductive dehalogenase-homologous genes in deep subseafloor sedimentary metagenomes.</title>
        <authorList>
            <person name="Kawai M."/>
            <person name="Futagami T."/>
            <person name="Toyoda A."/>
            <person name="Takaki Y."/>
            <person name="Nishi S."/>
            <person name="Hori S."/>
            <person name="Arai W."/>
            <person name="Tsubouchi T."/>
            <person name="Morono Y."/>
            <person name="Uchiyama I."/>
            <person name="Ito T."/>
            <person name="Fujiyama A."/>
            <person name="Inagaki F."/>
            <person name="Takami H."/>
        </authorList>
    </citation>
    <scope>NUCLEOTIDE SEQUENCE</scope>
    <source>
        <strain evidence="1">Expedition CK06-06</strain>
    </source>
</reference>
<name>X0ZAP6_9ZZZZ</name>
<gene>
    <name evidence="1" type="ORF">S01H4_08045</name>
</gene>
<feature type="non-terminal residue" evidence="1">
    <location>
        <position position="1"/>
    </location>
</feature>
<comment type="caution">
    <text evidence="1">The sequence shown here is derived from an EMBL/GenBank/DDBJ whole genome shotgun (WGS) entry which is preliminary data.</text>
</comment>
<sequence length="29" mass="3452">RIPSQNKKTQFSKNKDIALDYLFPDLRQS</sequence>
<accession>X0ZAP6</accession>
<organism evidence="1">
    <name type="scientific">marine sediment metagenome</name>
    <dbReference type="NCBI Taxonomy" id="412755"/>
    <lineage>
        <taxon>unclassified sequences</taxon>
        <taxon>metagenomes</taxon>
        <taxon>ecological metagenomes</taxon>
    </lineage>
</organism>